<keyword evidence="6" id="KW-1185">Reference proteome</keyword>
<dbReference type="InterPro" id="IPR036388">
    <property type="entry name" value="WH-like_DNA-bd_sf"/>
</dbReference>
<keyword evidence="1" id="KW-0805">Transcription regulation</keyword>
<proteinExistence type="predicted"/>
<organism evidence="5 6">
    <name type="scientific">Streptomyces nymphaeiformis</name>
    <dbReference type="NCBI Taxonomy" id="2663842"/>
    <lineage>
        <taxon>Bacteria</taxon>
        <taxon>Bacillati</taxon>
        <taxon>Actinomycetota</taxon>
        <taxon>Actinomycetes</taxon>
        <taxon>Kitasatosporales</taxon>
        <taxon>Streptomycetaceae</taxon>
        <taxon>Streptomyces</taxon>
    </lineage>
</organism>
<comment type="caution">
    <text evidence="5">The sequence shown here is derived from an EMBL/GenBank/DDBJ whole genome shotgun (WGS) entry which is preliminary data.</text>
</comment>
<reference evidence="5 6" key="1">
    <citation type="submission" date="2020-08" db="EMBL/GenBank/DDBJ databases">
        <title>Genomic Encyclopedia of Type Strains, Phase III (KMG-III): the genomes of soil and plant-associated and newly described type strains.</title>
        <authorList>
            <person name="Whitman W."/>
        </authorList>
    </citation>
    <scope>NUCLEOTIDE SEQUENCE [LARGE SCALE GENOMIC DNA]</scope>
    <source>
        <strain evidence="5 6">SFB5A</strain>
    </source>
</reference>
<evidence type="ECO:0000313" key="6">
    <source>
        <dbReference type="Proteomes" id="UP000582643"/>
    </source>
</evidence>
<dbReference type="Gene3D" id="1.10.10.10">
    <property type="entry name" value="Winged helix-like DNA-binding domain superfamily/Winged helix DNA-binding domain"/>
    <property type="match status" value="2"/>
</dbReference>
<dbReference type="PROSITE" id="PS00622">
    <property type="entry name" value="HTH_LUXR_1"/>
    <property type="match status" value="1"/>
</dbReference>
<dbReference type="Pfam" id="PF00196">
    <property type="entry name" value="GerE"/>
    <property type="match status" value="1"/>
</dbReference>
<protein>
    <submittedName>
        <fullName evidence="5">DNA-binding CsgD family transcriptional regulator</fullName>
    </submittedName>
</protein>
<dbReference type="SMART" id="SM00421">
    <property type="entry name" value="HTH_LUXR"/>
    <property type="match status" value="2"/>
</dbReference>
<sequence>MSRTSTRALAFGAIVAQALGTHLGARITPEEAAEVAYTALVNSGWRITEGLGRPARRISPTLWEYDPTLLAGLARGRSTAEISTETGVAYGTVKHRMESLRSRLGARNSAHAVAIAYRSGWMRGLAPEPRGRILLTPRQYQALELVADGMSNDEIAAELGCSSNTAITHLRRTYASLGALRPDITPAVVRPYAVALAYQHGHLPLPAASDQSQAA</sequence>
<dbReference type="CDD" id="cd06170">
    <property type="entry name" value="LuxR_C_like"/>
    <property type="match status" value="1"/>
</dbReference>
<dbReference type="RefSeq" id="WP_184933258.1">
    <property type="nucleotide sequence ID" value="NZ_JACHJY010000023.1"/>
</dbReference>
<evidence type="ECO:0000256" key="1">
    <source>
        <dbReference type="ARBA" id="ARBA00023015"/>
    </source>
</evidence>
<evidence type="ECO:0000313" key="5">
    <source>
        <dbReference type="EMBL" id="MBB4987475.1"/>
    </source>
</evidence>
<evidence type="ECO:0000256" key="3">
    <source>
        <dbReference type="ARBA" id="ARBA00023163"/>
    </source>
</evidence>
<dbReference type="PANTHER" id="PTHR44688">
    <property type="entry name" value="DNA-BINDING TRANSCRIPTIONAL ACTIVATOR DEVR_DOSR"/>
    <property type="match status" value="1"/>
</dbReference>
<dbReference type="InterPro" id="IPR016032">
    <property type="entry name" value="Sig_transdc_resp-reg_C-effctor"/>
</dbReference>
<dbReference type="SUPFAM" id="SSF46894">
    <property type="entry name" value="C-terminal effector domain of the bipartite response regulators"/>
    <property type="match status" value="2"/>
</dbReference>
<name>A0A7W7U9H0_9ACTN</name>
<keyword evidence="2 5" id="KW-0238">DNA-binding</keyword>
<accession>A0A7W7U9H0</accession>
<dbReference type="InterPro" id="IPR000792">
    <property type="entry name" value="Tscrpt_reg_LuxR_C"/>
</dbReference>
<dbReference type="PANTHER" id="PTHR44688:SF16">
    <property type="entry name" value="DNA-BINDING TRANSCRIPTIONAL ACTIVATOR DEVR_DOSR"/>
    <property type="match status" value="1"/>
</dbReference>
<feature type="domain" description="HTH luxR-type" evidence="4">
    <location>
        <begin position="76"/>
        <end position="103"/>
    </location>
</feature>
<keyword evidence="3" id="KW-0804">Transcription</keyword>
<dbReference type="GO" id="GO:0003677">
    <property type="term" value="F:DNA binding"/>
    <property type="evidence" value="ECO:0007669"/>
    <property type="project" value="UniProtKB-KW"/>
</dbReference>
<dbReference type="AlphaFoldDB" id="A0A7W7U9H0"/>
<dbReference type="PRINTS" id="PR00038">
    <property type="entry name" value="HTHLUXR"/>
</dbReference>
<dbReference type="Proteomes" id="UP000582643">
    <property type="component" value="Unassembled WGS sequence"/>
</dbReference>
<gene>
    <name evidence="5" type="ORF">GGE06_008448</name>
</gene>
<dbReference type="EMBL" id="JACHJY010000023">
    <property type="protein sequence ID" value="MBB4987475.1"/>
    <property type="molecule type" value="Genomic_DNA"/>
</dbReference>
<evidence type="ECO:0000259" key="4">
    <source>
        <dbReference type="PROSITE" id="PS00622"/>
    </source>
</evidence>
<evidence type="ECO:0000256" key="2">
    <source>
        <dbReference type="ARBA" id="ARBA00023125"/>
    </source>
</evidence>
<dbReference type="GO" id="GO:0006355">
    <property type="term" value="P:regulation of DNA-templated transcription"/>
    <property type="evidence" value="ECO:0007669"/>
    <property type="project" value="InterPro"/>
</dbReference>